<dbReference type="Gene3D" id="3.40.50.2000">
    <property type="entry name" value="Glycogen Phosphorylase B"/>
    <property type="match status" value="2"/>
</dbReference>
<sequence>MRVYQMLSSLSYGDAIGNVVLALKEAIQKLGYETEVYAEEIDTRLPAGAAKRIQYMPELHKDDVVINHLSNGTSWNRRFGDFCCRKVIYYHNITPPRFFSDFSVELQLNCHKGLKDAEYLADKVDYCLAVSDFNKQDLRRMGYRQRIDILPILMPYEDYDKAPSQEILDKYGDGRTNILFTGRISPNKKQEDIIKAFFYYKNYMDQDARLFLVGKYTGMEEYYEQLKRYAEALELKDVYFTGHIKFDEILAYYRVADVFACMSEHEGFCVPLVEAMYFGVPIVAYDSSAIADTLGNGGILTEDKDPKLVAEIINRLVQDETLRKEIISRQKEQLKRFEYDKVTSLFSGYLEKFLEEHNEG</sequence>
<dbReference type="EMBL" id="FOIO01000002">
    <property type="protein sequence ID" value="SET18594.1"/>
    <property type="molecule type" value="Genomic_DNA"/>
</dbReference>
<comment type="caution">
    <text evidence="3">The sequence shown here is derived from an EMBL/GenBank/DDBJ whole genome shotgun (WGS) entry which is preliminary data.</text>
</comment>
<evidence type="ECO:0000313" key="4">
    <source>
        <dbReference type="Proteomes" id="UP000182121"/>
    </source>
</evidence>
<dbReference type="GO" id="GO:0009103">
    <property type="term" value="P:lipopolysaccharide biosynthetic process"/>
    <property type="evidence" value="ECO:0007669"/>
    <property type="project" value="TreeGrafter"/>
</dbReference>
<protein>
    <submittedName>
        <fullName evidence="3">Glycosyltransferase involved in cell wall bisynthesis</fullName>
    </submittedName>
</protein>
<proteinExistence type="predicted"/>
<feature type="domain" description="Glycosyl transferase family 1" evidence="2">
    <location>
        <begin position="174"/>
        <end position="332"/>
    </location>
</feature>
<evidence type="ECO:0000259" key="2">
    <source>
        <dbReference type="Pfam" id="PF00534"/>
    </source>
</evidence>
<dbReference type="PANTHER" id="PTHR46401:SF2">
    <property type="entry name" value="GLYCOSYLTRANSFERASE WBBK-RELATED"/>
    <property type="match status" value="1"/>
</dbReference>
<dbReference type="RefSeq" id="WP_074661377.1">
    <property type="nucleotide sequence ID" value="NZ_FOIO01000002.1"/>
</dbReference>
<dbReference type="InterPro" id="IPR001296">
    <property type="entry name" value="Glyco_trans_1"/>
</dbReference>
<keyword evidence="1 3" id="KW-0808">Transferase</keyword>
<name>A0A1I0CGP9_9FIRM</name>
<dbReference type="Proteomes" id="UP000182121">
    <property type="component" value="Unassembled WGS sequence"/>
</dbReference>
<gene>
    <name evidence="3" type="ORF">SAMN05216521_100262</name>
</gene>
<reference evidence="3 4" key="1">
    <citation type="submission" date="2016-10" db="EMBL/GenBank/DDBJ databases">
        <authorList>
            <person name="Varghese N."/>
            <person name="Submissions S."/>
        </authorList>
    </citation>
    <scope>NUCLEOTIDE SEQUENCE [LARGE SCALE GENOMIC DNA]</scope>
    <source>
        <strain evidence="3 4">NLAE-zl-C196</strain>
    </source>
</reference>
<evidence type="ECO:0000313" key="3">
    <source>
        <dbReference type="EMBL" id="SET18594.1"/>
    </source>
</evidence>
<evidence type="ECO:0000256" key="1">
    <source>
        <dbReference type="ARBA" id="ARBA00022679"/>
    </source>
</evidence>
<dbReference type="PANTHER" id="PTHR46401">
    <property type="entry name" value="GLYCOSYLTRANSFERASE WBBK-RELATED"/>
    <property type="match status" value="1"/>
</dbReference>
<dbReference type="CDD" id="cd03801">
    <property type="entry name" value="GT4_PimA-like"/>
    <property type="match status" value="1"/>
</dbReference>
<organism evidence="3 4">
    <name type="scientific">Enterocloster clostridioformis</name>
    <dbReference type="NCBI Taxonomy" id="1531"/>
    <lineage>
        <taxon>Bacteria</taxon>
        <taxon>Bacillati</taxon>
        <taxon>Bacillota</taxon>
        <taxon>Clostridia</taxon>
        <taxon>Lachnospirales</taxon>
        <taxon>Lachnospiraceae</taxon>
        <taxon>Enterocloster</taxon>
    </lineage>
</organism>
<dbReference type="AlphaFoldDB" id="A0A1I0CGP9"/>
<dbReference type="GO" id="GO:0016757">
    <property type="term" value="F:glycosyltransferase activity"/>
    <property type="evidence" value="ECO:0007669"/>
    <property type="project" value="InterPro"/>
</dbReference>
<dbReference type="Pfam" id="PF00534">
    <property type="entry name" value="Glycos_transf_1"/>
    <property type="match status" value="1"/>
</dbReference>
<accession>A0A1I0CGP9</accession>
<dbReference type="SUPFAM" id="SSF53756">
    <property type="entry name" value="UDP-Glycosyltransferase/glycogen phosphorylase"/>
    <property type="match status" value="1"/>
</dbReference>